<evidence type="ECO:0000256" key="5">
    <source>
        <dbReference type="ARBA" id="ARBA00023242"/>
    </source>
</evidence>
<feature type="domain" description="ORC6 first cyclin-like" evidence="7">
    <location>
        <begin position="6"/>
        <end position="86"/>
    </location>
</feature>
<dbReference type="Pfam" id="PF21913">
    <property type="entry name" value="ORC6_2nd"/>
    <property type="match status" value="1"/>
</dbReference>
<comment type="similarity">
    <text evidence="2">Belongs to the ORC6 family.</text>
</comment>
<dbReference type="PANTHER" id="PTHR13394">
    <property type="entry name" value="ORIGIN RECOGNITION COMPLEX SUBUNIT 6"/>
    <property type="match status" value="1"/>
</dbReference>
<dbReference type="InterPro" id="IPR054113">
    <property type="entry name" value="ORC6_cyclin-like_2nd"/>
</dbReference>
<dbReference type="EMBL" id="CDSF01000122">
    <property type="protein sequence ID" value="CEP02157.1"/>
    <property type="molecule type" value="Genomic_DNA"/>
</dbReference>
<keyword evidence="4" id="KW-0238">DNA-binding</keyword>
<reference evidence="9 10" key="1">
    <citation type="submission" date="2015-02" db="EMBL/GenBank/DDBJ databases">
        <authorList>
            <person name="Chooi Y.-H."/>
        </authorList>
    </citation>
    <scope>NUCLEOTIDE SEQUENCE [LARGE SCALE GENOMIC DNA]</scope>
    <source>
        <strain evidence="9">E3</strain>
    </source>
</reference>
<keyword evidence="10" id="KW-1185">Reference proteome</keyword>
<organism evidence="9 10">
    <name type="scientific">Plasmodiophora brassicae</name>
    <name type="common">Clubroot disease agent</name>
    <dbReference type="NCBI Taxonomy" id="37360"/>
    <lineage>
        <taxon>Eukaryota</taxon>
        <taxon>Sar</taxon>
        <taxon>Rhizaria</taxon>
        <taxon>Endomyxa</taxon>
        <taxon>Phytomyxea</taxon>
        <taxon>Plasmodiophorida</taxon>
        <taxon>Plasmodiophoridae</taxon>
        <taxon>Plasmodiophora</taxon>
    </lineage>
</organism>
<evidence type="ECO:0000313" key="10">
    <source>
        <dbReference type="Proteomes" id="UP000039324"/>
    </source>
</evidence>
<comment type="subcellular location">
    <subcellularLocation>
        <location evidence="1">Nucleus</location>
    </subcellularLocation>
</comment>
<feature type="domain" description="ORC6 second cyclin-like" evidence="8">
    <location>
        <begin position="91"/>
        <end position="176"/>
    </location>
</feature>
<dbReference type="InterPro" id="IPR020529">
    <property type="entry name" value="ORC6_met/pln"/>
</dbReference>
<evidence type="ECO:0000256" key="1">
    <source>
        <dbReference type="ARBA" id="ARBA00004123"/>
    </source>
</evidence>
<evidence type="ECO:0008006" key="11">
    <source>
        <dbReference type="Google" id="ProtNLM"/>
    </source>
</evidence>
<dbReference type="GO" id="GO:0005664">
    <property type="term" value="C:nuclear origin of replication recognition complex"/>
    <property type="evidence" value="ECO:0007669"/>
    <property type="project" value="InterPro"/>
</dbReference>
<name>A0A0G4J3U1_PLABS</name>
<dbReference type="OMA" id="IDLCFDC"/>
<dbReference type="GO" id="GO:0003677">
    <property type="term" value="F:DNA binding"/>
    <property type="evidence" value="ECO:0007669"/>
    <property type="project" value="UniProtKB-KW"/>
</dbReference>
<accession>A0A0G4J3U1</accession>
<dbReference type="Pfam" id="PF05460">
    <property type="entry name" value="ORC6"/>
    <property type="match status" value="1"/>
</dbReference>
<sequence>MDLSVLVDELGISNDALSSKAAEYVRVSKMRVRNLGDAEICRNVVCLHLASTLYDYPFPDTLAVRYSGVSDKVYRRTYELLRGQLNVPNTLTLNSLAVKFGCVSIIEFADSVLRAFRAHSGEDAAEPSSESSPIDTAATFYVCAKRRKAKIDMKQLMKICNASTREWKETCQEIEEVCANELGPLRPPRRKPVSSDTRGEDSENPQDGENVLPDNNVNVGAVSLLHREADVTRRCVSR</sequence>
<dbReference type="GO" id="GO:0006270">
    <property type="term" value="P:DNA replication initiation"/>
    <property type="evidence" value="ECO:0007669"/>
    <property type="project" value="TreeGrafter"/>
</dbReference>
<protein>
    <recommendedName>
        <fullName evidence="11">Origin recognition complex subunit 6</fullName>
    </recommendedName>
</protein>
<dbReference type="OrthoDB" id="5552484at2759"/>
<evidence type="ECO:0000259" key="7">
    <source>
        <dbReference type="Pfam" id="PF05460"/>
    </source>
</evidence>
<dbReference type="PANTHER" id="PTHR13394:SF0">
    <property type="entry name" value="ORIGIN RECOGNITION COMPLEX SUBUNIT 6"/>
    <property type="match status" value="1"/>
</dbReference>
<proteinExistence type="inferred from homology"/>
<dbReference type="AlphaFoldDB" id="A0A0G4J3U1"/>
<keyword evidence="5" id="KW-0539">Nucleus</keyword>
<dbReference type="InterPro" id="IPR008721">
    <property type="entry name" value="ORC6_cyclin_first"/>
</dbReference>
<gene>
    <name evidence="9" type="ORF">PBRA_002422</name>
</gene>
<evidence type="ECO:0000313" key="9">
    <source>
        <dbReference type="EMBL" id="CEP02157.1"/>
    </source>
</evidence>
<evidence type="ECO:0000256" key="3">
    <source>
        <dbReference type="ARBA" id="ARBA00022705"/>
    </source>
</evidence>
<feature type="region of interest" description="Disordered" evidence="6">
    <location>
        <begin position="183"/>
        <end position="216"/>
    </location>
</feature>
<evidence type="ECO:0000256" key="4">
    <source>
        <dbReference type="ARBA" id="ARBA00023125"/>
    </source>
</evidence>
<evidence type="ECO:0000256" key="6">
    <source>
        <dbReference type="SAM" id="MobiDB-lite"/>
    </source>
</evidence>
<dbReference type="Proteomes" id="UP000039324">
    <property type="component" value="Unassembled WGS sequence"/>
</dbReference>
<dbReference type="STRING" id="37360.A0A0G4J3U1"/>
<keyword evidence="3" id="KW-0235">DNA replication</keyword>
<evidence type="ECO:0000256" key="2">
    <source>
        <dbReference type="ARBA" id="ARBA00010840"/>
    </source>
</evidence>
<evidence type="ECO:0000259" key="8">
    <source>
        <dbReference type="Pfam" id="PF21913"/>
    </source>
</evidence>
<dbReference type="Gene3D" id="1.10.472.10">
    <property type="entry name" value="Cyclin-like"/>
    <property type="match status" value="1"/>
</dbReference>